<comment type="subcellular location">
    <subcellularLocation>
        <location evidence="1 7">Mitochondrion</location>
    </subcellularLocation>
</comment>
<dbReference type="AlphaFoldDB" id="A0A2V0NU61"/>
<reference evidence="9 10" key="1">
    <citation type="journal article" date="2018" name="Sci. Rep.">
        <title>Raphidocelis subcapitata (=Pseudokirchneriella subcapitata) provides an insight into genome evolution and environmental adaptations in the Sphaeropleales.</title>
        <authorList>
            <person name="Suzuki S."/>
            <person name="Yamaguchi H."/>
            <person name="Nakajima N."/>
            <person name="Kawachi M."/>
        </authorList>
    </citation>
    <scope>NUCLEOTIDE SEQUENCE [LARGE SCALE GENOMIC DNA]</scope>
    <source>
        <strain evidence="9 10">NIES-35</strain>
    </source>
</reference>
<evidence type="ECO:0000256" key="5">
    <source>
        <dbReference type="ARBA" id="ARBA00023128"/>
    </source>
</evidence>
<evidence type="ECO:0000256" key="7">
    <source>
        <dbReference type="RuleBase" id="RU364114"/>
    </source>
</evidence>
<dbReference type="InterPro" id="IPR029063">
    <property type="entry name" value="SAM-dependent_MTases_sf"/>
</dbReference>
<dbReference type="InParanoid" id="A0A2V0NU61"/>
<evidence type="ECO:0000256" key="3">
    <source>
        <dbReference type="ARBA" id="ARBA00022603"/>
    </source>
</evidence>
<organism evidence="9 10">
    <name type="scientific">Raphidocelis subcapitata</name>
    <dbReference type="NCBI Taxonomy" id="307507"/>
    <lineage>
        <taxon>Eukaryota</taxon>
        <taxon>Viridiplantae</taxon>
        <taxon>Chlorophyta</taxon>
        <taxon>core chlorophytes</taxon>
        <taxon>Chlorophyceae</taxon>
        <taxon>CS clade</taxon>
        <taxon>Sphaeropleales</taxon>
        <taxon>Selenastraceae</taxon>
        <taxon>Raphidocelis</taxon>
    </lineage>
</organism>
<keyword evidence="10" id="KW-1185">Reference proteome</keyword>
<comment type="catalytic activity">
    <reaction evidence="6 7">
        <text>L-arginyl-[protein] + 2 S-adenosyl-L-methionine = N(omega),N(omega)'-dimethyl-L-arginyl-[protein] + 2 S-adenosyl-L-homocysteine + 2 H(+)</text>
        <dbReference type="Rhea" id="RHEA:48108"/>
        <dbReference type="Rhea" id="RHEA-COMP:10532"/>
        <dbReference type="Rhea" id="RHEA-COMP:11992"/>
        <dbReference type="ChEBI" id="CHEBI:15378"/>
        <dbReference type="ChEBI" id="CHEBI:29965"/>
        <dbReference type="ChEBI" id="CHEBI:57856"/>
        <dbReference type="ChEBI" id="CHEBI:59789"/>
        <dbReference type="ChEBI" id="CHEBI:88221"/>
        <dbReference type="EC" id="2.1.1.320"/>
    </reaction>
</comment>
<dbReference type="Proteomes" id="UP000247498">
    <property type="component" value="Unassembled WGS sequence"/>
</dbReference>
<feature type="region of interest" description="Disordered" evidence="8">
    <location>
        <begin position="33"/>
        <end position="67"/>
    </location>
</feature>
<keyword evidence="4 7" id="KW-0808">Transferase</keyword>
<comment type="similarity">
    <text evidence="2 7">Belongs to the NDUFAF7 family.</text>
</comment>
<dbReference type="EMBL" id="BDRX01000015">
    <property type="protein sequence ID" value="GBF90212.1"/>
    <property type="molecule type" value="Genomic_DNA"/>
</dbReference>
<dbReference type="Pfam" id="PF02636">
    <property type="entry name" value="Methyltransf_28"/>
    <property type="match status" value="1"/>
</dbReference>
<comment type="function">
    <text evidence="7">Arginine methyltransferase involved in the assembly or stability of mitochondrial NADH:ubiquinone oxidoreductase complex (complex I).</text>
</comment>
<dbReference type="InterPro" id="IPR003788">
    <property type="entry name" value="NDUFAF7"/>
</dbReference>
<dbReference type="EC" id="2.1.1.320" evidence="7"/>
<dbReference type="GO" id="GO:0005739">
    <property type="term" value="C:mitochondrion"/>
    <property type="evidence" value="ECO:0007669"/>
    <property type="project" value="UniProtKB-SubCell"/>
</dbReference>
<dbReference type="SUPFAM" id="SSF53335">
    <property type="entry name" value="S-adenosyl-L-methionine-dependent methyltransferases"/>
    <property type="match status" value="1"/>
</dbReference>
<evidence type="ECO:0000313" key="10">
    <source>
        <dbReference type="Proteomes" id="UP000247498"/>
    </source>
</evidence>
<proteinExistence type="inferred from homology"/>
<dbReference type="InterPro" id="IPR038375">
    <property type="entry name" value="NDUFAF7_sf"/>
</dbReference>
<sequence length="519" mass="52278">MLAPSLLRRAWRLAGAWNGALASSDSLESALGGKGAAIQQQRRQQQSAAGTGAEQPGGAAAGAAAPREPETPLLHSIRNRIMIRGGPLSVAEYMGETLTNPLSGFYMNRDVFGRGGDFVTSPEISQMFGEMVGIWCVTVWMALGSPSKLRLVELGPGRGTLMADLLRGTAAFPAFASALEIELVELSPALRRAQWGALRCAGAPGGESGGAAGEGGGSASISGDGGGGGGGDASHGSASTSGSGGASGGGESAPLAGVSRVGGGAAPVAWRGALEEVPLEGPPALYIAHEFFDALPVHQFARDKRGRGWLEKMVDTADESDPGPHHLRFVLSPQPTPAGALLVPRRLAALPEEQQKGLEAIEISAQGMATAERLAQRIGSHGGAALIVDYGRAGPPYSDSLVAIRGHKGVPALSQPGTADLSAWVDFGALRAAAEGSGAQVSVHGPVPQSRLLLSLGIQARAQALAGAATEAAQVEALQAAYDRLVGGGAGGMGESYQALAIAGAGLPAPVGFDEGAGE</sequence>
<feature type="compositionally biased region" description="Low complexity" evidence="8">
    <location>
        <begin position="33"/>
        <end position="66"/>
    </location>
</feature>
<feature type="region of interest" description="Disordered" evidence="8">
    <location>
        <begin position="206"/>
        <end position="255"/>
    </location>
</feature>
<evidence type="ECO:0000256" key="1">
    <source>
        <dbReference type="ARBA" id="ARBA00004173"/>
    </source>
</evidence>
<keyword evidence="9" id="KW-0830">Ubiquinone</keyword>
<evidence type="ECO:0000256" key="2">
    <source>
        <dbReference type="ARBA" id="ARBA00005891"/>
    </source>
</evidence>
<protein>
    <recommendedName>
        <fullName evidence="7">Protein arginine methyltransferase NDUFAF7</fullName>
        <ecNumber evidence="7">2.1.1.320</ecNumber>
    </recommendedName>
</protein>
<dbReference type="GO" id="GO:0032981">
    <property type="term" value="P:mitochondrial respiratory chain complex I assembly"/>
    <property type="evidence" value="ECO:0007669"/>
    <property type="project" value="TreeGrafter"/>
</dbReference>
<dbReference type="PANTHER" id="PTHR12049">
    <property type="entry name" value="PROTEIN ARGININE METHYLTRANSFERASE NDUFAF7, MITOCHONDRIAL"/>
    <property type="match status" value="1"/>
</dbReference>
<dbReference type="GO" id="GO:0035243">
    <property type="term" value="F:protein-arginine omega-N symmetric methyltransferase activity"/>
    <property type="evidence" value="ECO:0007669"/>
    <property type="project" value="UniProtKB-EC"/>
</dbReference>
<gene>
    <name evidence="9" type="ORF">Rsub_03345</name>
</gene>
<feature type="compositionally biased region" description="Gly residues" evidence="8">
    <location>
        <begin position="242"/>
        <end position="251"/>
    </location>
</feature>
<dbReference type="PANTHER" id="PTHR12049:SF7">
    <property type="entry name" value="PROTEIN ARGININE METHYLTRANSFERASE NDUFAF7, MITOCHONDRIAL"/>
    <property type="match status" value="1"/>
</dbReference>
<feature type="compositionally biased region" description="Gly residues" evidence="8">
    <location>
        <begin position="206"/>
        <end position="233"/>
    </location>
</feature>
<name>A0A2V0NU61_9CHLO</name>
<dbReference type="STRING" id="307507.A0A2V0NU61"/>
<dbReference type="GO" id="GO:0032259">
    <property type="term" value="P:methylation"/>
    <property type="evidence" value="ECO:0007669"/>
    <property type="project" value="UniProtKB-KW"/>
</dbReference>
<dbReference type="Gene3D" id="3.40.50.12710">
    <property type="match status" value="1"/>
</dbReference>
<accession>A0A2V0NU61</accession>
<keyword evidence="5 7" id="KW-0496">Mitochondrion</keyword>
<evidence type="ECO:0000256" key="8">
    <source>
        <dbReference type="SAM" id="MobiDB-lite"/>
    </source>
</evidence>
<dbReference type="OrthoDB" id="438553at2759"/>
<keyword evidence="3 7" id="KW-0489">Methyltransferase</keyword>
<evidence type="ECO:0000313" key="9">
    <source>
        <dbReference type="EMBL" id="GBF90212.1"/>
    </source>
</evidence>
<evidence type="ECO:0000256" key="6">
    <source>
        <dbReference type="ARBA" id="ARBA00048612"/>
    </source>
</evidence>
<comment type="caution">
    <text evidence="9">The sequence shown here is derived from an EMBL/GenBank/DDBJ whole genome shotgun (WGS) entry which is preliminary data.</text>
</comment>
<evidence type="ECO:0000256" key="4">
    <source>
        <dbReference type="ARBA" id="ARBA00022679"/>
    </source>
</evidence>